<reference evidence="1 2" key="1">
    <citation type="submission" date="2016-10" db="EMBL/GenBank/DDBJ databases">
        <title>Pseudomonas lactis sp. nov. and Pseudomonas paralactis sp. nov., isolated from bovine raw milk.</title>
        <authorList>
            <person name="Von Neubeck M."/>
            <person name="Huptas C."/>
            <person name="Glueck C."/>
            <person name="Krewinkel M."/>
            <person name="Stoeckel M."/>
            <person name="Stressler T."/>
            <person name="Fischer L."/>
            <person name="Hinrichs J."/>
            <person name="Scherer S."/>
            <person name="Wenning M."/>
        </authorList>
    </citation>
    <scope>NUCLEOTIDE SEQUENCE [LARGE SCALE GENOMIC DNA]</scope>
    <source>
        <strain evidence="1 2">DSM 17516</strain>
    </source>
</reference>
<comment type="caution">
    <text evidence="1">The sequence shown here is derived from an EMBL/GenBank/DDBJ whole genome shotgun (WGS) entry which is preliminary data.</text>
</comment>
<accession>A0A1V2JZW4</accession>
<dbReference type="RefSeq" id="WP_076954135.1">
    <property type="nucleotide sequence ID" value="NZ_MNPW01000013.1"/>
</dbReference>
<dbReference type="AlphaFoldDB" id="A0A1V2JZW4"/>
<evidence type="ECO:0000313" key="1">
    <source>
        <dbReference type="EMBL" id="ONH50919.1"/>
    </source>
</evidence>
<evidence type="ECO:0000313" key="2">
    <source>
        <dbReference type="Proteomes" id="UP000189295"/>
    </source>
</evidence>
<dbReference type="InterPro" id="IPR036086">
    <property type="entry name" value="ParB/Sulfiredoxin_sf"/>
</dbReference>
<proteinExistence type="predicted"/>
<dbReference type="EMBL" id="MNPW01000013">
    <property type="protein sequence ID" value="ONH50919.1"/>
    <property type="molecule type" value="Genomic_DNA"/>
</dbReference>
<dbReference type="SUPFAM" id="SSF110849">
    <property type="entry name" value="ParB/Sulfiredoxin"/>
    <property type="match status" value="1"/>
</dbReference>
<sequence length="432" mass="48053">MTKPSIPQLTAQLMAAPFARNESSLPEPLVDTPLQVTLEQVRPFHLDPRRSPNPKYQQIKASIRQRGLDQPPSITRRPHDEHFIIRNGGNTRLAILNELWQETGEERFHSFLCLYRPWTARAEILALAGHLAENDTRGDLTYIERSQAVDKARQLYQQECGRALTQCELAERLTEDGYPINQPAISRMGDTLEYLWPAIPGVLQAGLGRPQIRRLLTLRKSGLATWQRYAPDKPDDFAETFTRSLAGCDGELAQFSFERARDELIGNLAQQLALDYDELALELGVEDLRKNVMSQMLTPQVALPTRLPTFPTGVSPPVLAHDEPPAAKPLRERIAQLASSITSKLAPGIDVTVQDNGVELTWHGAHPAGLAHPVQPLLTLLSTLCSHPTDNPYAALLYGTAEAPPVLDDESLARLYRLVRLARQLPRAGASL</sequence>
<gene>
    <name evidence="1" type="ORF">BLL36_23705</name>
</gene>
<dbReference type="NCBIfam" id="TIGR03764">
    <property type="entry name" value="ICE_PFGI_1_parB"/>
    <property type="match status" value="1"/>
</dbReference>
<dbReference type="InterPro" id="IPR022304">
    <property type="entry name" value="ICE_PFGI_1_ParB"/>
</dbReference>
<dbReference type="Proteomes" id="UP000189295">
    <property type="component" value="Unassembled WGS sequence"/>
</dbReference>
<organism evidence="1 2">
    <name type="scientific">Pseudomonas cedrina subsp. cedrina</name>
    <dbReference type="NCBI Taxonomy" id="76762"/>
    <lineage>
        <taxon>Bacteria</taxon>
        <taxon>Pseudomonadati</taxon>
        <taxon>Pseudomonadota</taxon>
        <taxon>Gammaproteobacteria</taxon>
        <taxon>Pseudomonadales</taxon>
        <taxon>Pseudomonadaceae</taxon>
        <taxon>Pseudomonas</taxon>
    </lineage>
</organism>
<protein>
    <recommendedName>
        <fullName evidence="3">Chromosome partitioning protein ParB</fullName>
    </recommendedName>
</protein>
<name>A0A1V2JZW4_PSECE</name>
<evidence type="ECO:0008006" key="3">
    <source>
        <dbReference type="Google" id="ProtNLM"/>
    </source>
</evidence>